<feature type="region of interest" description="Disordered" evidence="4">
    <location>
        <begin position="1"/>
        <end position="26"/>
    </location>
</feature>
<evidence type="ECO:0000256" key="4">
    <source>
        <dbReference type="SAM" id="MobiDB-lite"/>
    </source>
</evidence>
<dbReference type="InterPro" id="IPR051052">
    <property type="entry name" value="Diverse_substrate_MTase"/>
</dbReference>
<protein>
    <submittedName>
        <fullName evidence="6">Class I SAM-dependent methyltransferase</fullName>
    </submittedName>
</protein>
<organism evidence="6 7">
    <name type="scientific">Brachybacterium equifaecis</name>
    <dbReference type="NCBI Taxonomy" id="2910770"/>
    <lineage>
        <taxon>Bacteria</taxon>
        <taxon>Bacillati</taxon>
        <taxon>Actinomycetota</taxon>
        <taxon>Actinomycetes</taxon>
        <taxon>Micrococcales</taxon>
        <taxon>Dermabacteraceae</taxon>
        <taxon>Brachybacterium</taxon>
    </lineage>
</organism>
<evidence type="ECO:0000256" key="3">
    <source>
        <dbReference type="ARBA" id="ARBA00022679"/>
    </source>
</evidence>
<proteinExistence type="inferred from homology"/>
<gene>
    <name evidence="6" type="ORF">Bequi_06805</name>
</gene>
<sequence>MTGPGGRDAPSALNAPAVSSRDAPRFGSDARKRALAAAFESQGADYDRLRPGYPDALLDALLAAAPAGARDAVDLGAGTGKLSWQLARRGLRVVAVDPSASMLETALAVGAEQGRAGGGSPSEGAEAGEGSWSVSAGGSVTAHIGTAEATGLGESSADLITVAQAWHWFDAEAAAQECLRILRPGGVLALLWNSLDVQVPWVHRLSRIMHAGDVHREDFEPPMPPVFALESTQSLRWEDPMPTPDLIDLARTRSYVITAAEEQRRRVLANLDWYLHEHLGHAPGSVVGVPYRTELFLYRAAG</sequence>
<feature type="domain" description="Methyltransferase type 11" evidence="5">
    <location>
        <begin position="73"/>
        <end position="189"/>
    </location>
</feature>
<dbReference type="InterPro" id="IPR029063">
    <property type="entry name" value="SAM-dependent_MTases_sf"/>
</dbReference>
<dbReference type="SUPFAM" id="SSF53335">
    <property type="entry name" value="S-adenosyl-L-methionine-dependent methyltransferases"/>
    <property type="match status" value="1"/>
</dbReference>
<dbReference type="Pfam" id="PF08241">
    <property type="entry name" value="Methyltransf_11"/>
    <property type="match status" value="1"/>
</dbReference>
<dbReference type="GO" id="GO:0008168">
    <property type="term" value="F:methyltransferase activity"/>
    <property type="evidence" value="ECO:0007669"/>
    <property type="project" value="UniProtKB-KW"/>
</dbReference>
<dbReference type="EMBL" id="JAKNCJ010000002">
    <property type="protein sequence ID" value="MCL6423096.1"/>
    <property type="molecule type" value="Genomic_DNA"/>
</dbReference>
<dbReference type="Gene3D" id="3.40.50.150">
    <property type="entry name" value="Vaccinia Virus protein VP39"/>
    <property type="match status" value="1"/>
</dbReference>
<comment type="caution">
    <text evidence="6">The sequence shown here is derived from an EMBL/GenBank/DDBJ whole genome shotgun (WGS) entry which is preliminary data.</text>
</comment>
<keyword evidence="7" id="KW-1185">Reference proteome</keyword>
<evidence type="ECO:0000313" key="7">
    <source>
        <dbReference type="Proteomes" id="UP001203761"/>
    </source>
</evidence>
<dbReference type="PANTHER" id="PTHR44942">
    <property type="entry name" value="METHYLTRANSF_11 DOMAIN-CONTAINING PROTEIN"/>
    <property type="match status" value="1"/>
</dbReference>
<dbReference type="Proteomes" id="UP001203761">
    <property type="component" value="Unassembled WGS sequence"/>
</dbReference>
<dbReference type="CDD" id="cd02440">
    <property type="entry name" value="AdoMet_MTases"/>
    <property type="match status" value="1"/>
</dbReference>
<dbReference type="GO" id="GO:0032259">
    <property type="term" value="P:methylation"/>
    <property type="evidence" value="ECO:0007669"/>
    <property type="project" value="UniProtKB-KW"/>
</dbReference>
<name>A0ABT0QZP1_9MICO</name>
<evidence type="ECO:0000256" key="2">
    <source>
        <dbReference type="ARBA" id="ARBA00022603"/>
    </source>
</evidence>
<keyword evidence="2 6" id="KW-0489">Methyltransferase</keyword>
<evidence type="ECO:0000259" key="5">
    <source>
        <dbReference type="Pfam" id="PF08241"/>
    </source>
</evidence>
<dbReference type="InterPro" id="IPR013216">
    <property type="entry name" value="Methyltransf_11"/>
</dbReference>
<reference evidence="6" key="1">
    <citation type="submission" date="2022-02" db="EMBL/GenBank/DDBJ databases">
        <authorList>
            <person name="Lee M."/>
            <person name="Kim S.-J."/>
            <person name="Jung M.-Y."/>
        </authorList>
    </citation>
    <scope>NUCLEOTIDE SEQUENCE</scope>
    <source>
        <strain evidence="6">JHP9</strain>
    </source>
</reference>
<dbReference type="RefSeq" id="WP_249737189.1">
    <property type="nucleotide sequence ID" value="NZ_JAKNCJ010000002.1"/>
</dbReference>
<comment type="similarity">
    <text evidence="1">Belongs to the methyltransferase superfamily.</text>
</comment>
<accession>A0ABT0QZP1</accession>
<evidence type="ECO:0000256" key="1">
    <source>
        <dbReference type="ARBA" id="ARBA00008361"/>
    </source>
</evidence>
<feature type="region of interest" description="Disordered" evidence="4">
    <location>
        <begin position="113"/>
        <end position="134"/>
    </location>
</feature>
<evidence type="ECO:0000313" key="6">
    <source>
        <dbReference type="EMBL" id="MCL6423096.1"/>
    </source>
</evidence>
<feature type="compositionally biased region" description="Low complexity" evidence="4">
    <location>
        <begin position="122"/>
        <end position="134"/>
    </location>
</feature>
<keyword evidence="3" id="KW-0808">Transferase</keyword>
<dbReference type="PANTHER" id="PTHR44942:SF4">
    <property type="entry name" value="METHYLTRANSFERASE TYPE 11 DOMAIN-CONTAINING PROTEIN"/>
    <property type="match status" value="1"/>
</dbReference>